<evidence type="ECO:0000256" key="2">
    <source>
        <dbReference type="ARBA" id="ARBA00004496"/>
    </source>
</evidence>
<evidence type="ECO:0000256" key="8">
    <source>
        <dbReference type="ARBA" id="ARBA00023242"/>
    </source>
</evidence>
<dbReference type="InterPro" id="IPR011989">
    <property type="entry name" value="ARM-like"/>
</dbReference>
<dbReference type="GO" id="GO:0070628">
    <property type="term" value="F:proteasome binding"/>
    <property type="evidence" value="ECO:0007669"/>
    <property type="project" value="InterPro"/>
</dbReference>
<evidence type="ECO:0000256" key="4">
    <source>
        <dbReference type="ARBA" id="ARBA00022490"/>
    </source>
</evidence>
<dbReference type="PANTHER" id="PTHR32170:SF3">
    <property type="entry name" value="PROTEASOME ACTIVATOR COMPLEX SUBUNIT 4"/>
    <property type="match status" value="1"/>
</dbReference>
<evidence type="ECO:0008006" key="14">
    <source>
        <dbReference type="Google" id="ProtNLM"/>
    </source>
</evidence>
<evidence type="ECO:0000259" key="10">
    <source>
        <dbReference type="Pfam" id="PF16507"/>
    </source>
</evidence>
<dbReference type="OrthoDB" id="6511336at2759"/>
<evidence type="ECO:0000313" key="12">
    <source>
        <dbReference type="EnsemblMetazoa" id="XP_022647153"/>
    </source>
</evidence>
<dbReference type="InterPro" id="IPR032430">
    <property type="entry name" value="Blm10_mid"/>
</dbReference>
<keyword evidence="8" id="KW-0539">Nucleus</keyword>
<evidence type="ECO:0000256" key="1">
    <source>
        <dbReference type="ARBA" id="ARBA00004324"/>
    </source>
</evidence>
<dbReference type="RefSeq" id="XP_022647153.1">
    <property type="nucleotide sequence ID" value="XM_022791418.1"/>
</dbReference>
<dbReference type="Pfam" id="PF23096">
    <property type="entry name" value="HEAT_PSME4"/>
    <property type="match status" value="1"/>
</dbReference>
<dbReference type="InterPro" id="IPR055455">
    <property type="entry name" value="HEAT_PSME4"/>
</dbReference>
<accession>A0A7M7J5K1</accession>
<keyword evidence="4" id="KW-0963">Cytoplasm</keyword>
<protein>
    <recommendedName>
        <fullName evidence="14">Proteasome activator complex subunit 4</fullName>
    </recommendedName>
</protein>
<evidence type="ECO:0000256" key="7">
    <source>
        <dbReference type="ARBA" id="ARBA00023204"/>
    </source>
</evidence>
<dbReference type="GO" id="GO:0016504">
    <property type="term" value="F:peptidase activator activity"/>
    <property type="evidence" value="ECO:0007669"/>
    <property type="project" value="InterPro"/>
</dbReference>
<dbReference type="InterPro" id="IPR016024">
    <property type="entry name" value="ARM-type_fold"/>
</dbReference>
<evidence type="ECO:0000256" key="6">
    <source>
        <dbReference type="ARBA" id="ARBA00022763"/>
    </source>
</evidence>
<dbReference type="InterPro" id="IPR035309">
    <property type="entry name" value="PSME4"/>
</dbReference>
<evidence type="ECO:0000256" key="3">
    <source>
        <dbReference type="ARBA" id="ARBA00005739"/>
    </source>
</evidence>
<dbReference type="OMA" id="ECTQLVP"/>
<sequence>MILSSDDDDPPRRCNKYNALLPYADQLDQEASKLFAEIKSKIAECLSSAEIRPGLVSWLFHLQSFIGLHGFLFSKEDHVELIHLLIDIVLLPDLDLGTVQKVSSAICRLLRKKHLLTPSDLTIEWRPLFQLTERCLNRSFEYHGLIQCPQTLESQLNTLIRSCRPYFHLSATKEMLDEWLVDMCPYDDFRDTLVRRLQLFLPTTLPPEHFDKGWKLWFERFVTLWRLDRRGGTETILVGLFARLAEDNIGYIDWEPYVPDIFTRLLRSFNLPYGNGSLKVSRSSPSSQCEIAQFTRWIVACLGGGSSTQLHLELLFKTIESFYHPSNSGRWTLRLTKFLAKLTDGFLDRVWQERRKTKTWCHEIPDSKKLTESDIDAFVKTIRPIGLMAMFLKMHYTHGCTSLQAIAWLRPEAVVPSLLEKLNDALYNVSEPHRLTATLVSMAFVSRLLVLNHTKMGVPIDIPGLLMACLPGIDPNDNRKTTVTFQLISTLVAVVPLVDCSSVADDVDPSLQEVCLTTAAFEDFVLELISRCMALIDNNAADNQHRESQTSSLDDSILDVGLASTFSAVFNQCSPAIYRSALDKLTGLIDNKILSRVPGKQVATMVRCAVSANPQLGLETFLIRFAKRALILLEPDEVLQEEKVDNELQFSLTLLSEVVRCNGDGIRPHMLLIIKVIRRGLRLNSRTGYLDSGLILRHTFRALVAVYPYFYRVTPRPSVITAENLPIPHWGASEDMTSIQIKWHTPSDEDINCAKELFEACSQPEIDRLRRWCDDPQKNSMTKEEVQRSLTVIWDTLQGLGSCLPPLRGEGINVLQTNTSIFCNRVQNTGKKIFSETLRESILNDIERVVLTVSTIYEDDIKSFIFICRIISSVAFYFGVTKPEFEVRYKGYKLAKQMFDLRLVESSLKHTRSVIVDRAQLQHELRLMQVCQQFTNNHKRAMQILFKLAISHYSQVRIQAQDVLDAFFTVFSRSYRFVLDDVCSLLVSPSISHDQYKGILYTLLGNKDHNILTTNNWNAMAKLWPSLVSAQHSEKPSIITLISRLQDQVVKYMETYPMVTKVPVQIARRARALAGTLMETSEIKPDDTPKTSELNLENLIMNGEANEAVYDKLVVDLTKLVGSGKLHWRHHYLGLVMLKMLLRHDLSFKEETVQMITDHLISEHLRTRKICIDILTGILYQQKRKMLKVKIKRETIEEVNAKIPLNPAFAKCLEGRKNRPFNLFLQLNSANYPDTQERWDKAIFIHKPYVGYSGLKDEVELYAPDKEQWPIPKPEQMNPVEQVIFAHFADPEFVKQFIFYLAIEENKGRDKFEGKRVGFFKGLFRNYGDAFIGNFEGYLNKYLKESKQESEQRCALEILAGMVRGAKHWNFERNQNLARLVVPLFEEGTANILPETMADWGACVATMLEARDCNKFYWFFEVITKNLFEGSSFIQASRMYTLLGGLVQMRWRVQEIDHRLLEEIIPNLAHPYLNVRERMAHLLANIFAFDVRINDGMMTKFDNEDHFVLAPKSIDFETKVLSSLEMLKLDNHEQEKEAAKRLFQTLLKWQASHCVQSYACVLPREALMLIPTACRLIADTSNEELQKDCGILVALLGYELLSNQTLHLVIEAVQASLNEPFWKVRTFVVSLLLFVTYSNLFSVSADPKLMQDIKDIIFKVIADQRVEVRTAAQQALSGLIHCGLIAVTDEMLNKTKRKLNKTSRQLRDRRAARRALLEVKHTASKNDVTQEGNLDEKTVETKNARVENDSELIINYHACALELCAMVNAYPYDVPDFMPDVICTLAEHANAPQPIASTIRKTLSDFKRTHHDNWRNHKDKFSEEQLGIITDLLVSPSYYA</sequence>
<dbReference type="InParanoid" id="A0A7M7J5K1"/>
<feature type="domain" description="Proteasome activator complex subunit 4 C-terminal" evidence="9">
    <location>
        <begin position="1754"/>
        <end position="1840"/>
    </location>
</feature>
<dbReference type="KEGG" id="vde:111244376"/>
<name>A0A7M7J5K1_VARDE</name>
<evidence type="ECO:0000313" key="13">
    <source>
        <dbReference type="Proteomes" id="UP000594260"/>
    </source>
</evidence>
<dbReference type="GO" id="GO:0016607">
    <property type="term" value="C:nuclear speck"/>
    <property type="evidence" value="ECO:0007669"/>
    <property type="project" value="UniProtKB-SubCell"/>
</dbReference>
<feature type="domain" description="Proteasome activator complex subunit 4-like HEAT repeat-like" evidence="11">
    <location>
        <begin position="1152"/>
        <end position="1442"/>
    </location>
</feature>
<dbReference type="GO" id="GO:0006281">
    <property type="term" value="P:DNA repair"/>
    <property type="evidence" value="ECO:0007669"/>
    <property type="project" value="UniProtKB-KW"/>
</dbReference>
<dbReference type="SUPFAM" id="SSF48371">
    <property type="entry name" value="ARM repeat"/>
    <property type="match status" value="2"/>
</dbReference>
<evidence type="ECO:0000259" key="11">
    <source>
        <dbReference type="Pfam" id="PF23096"/>
    </source>
</evidence>
<dbReference type="GO" id="GO:0005829">
    <property type="term" value="C:cytosol"/>
    <property type="evidence" value="ECO:0007669"/>
    <property type="project" value="TreeGrafter"/>
</dbReference>
<proteinExistence type="inferred from homology"/>
<keyword evidence="7" id="KW-0234">DNA repair</keyword>
<keyword evidence="6" id="KW-0227">DNA damage</keyword>
<dbReference type="InterPro" id="IPR021843">
    <property type="entry name" value="PSME4_C"/>
</dbReference>
<keyword evidence="5" id="KW-0677">Repeat</keyword>
<dbReference type="Proteomes" id="UP000594260">
    <property type="component" value="Unplaced"/>
</dbReference>
<dbReference type="EnsemblMetazoa" id="XM_022791418">
    <property type="protein sequence ID" value="XP_022647153"/>
    <property type="gene ID" value="LOC111244376"/>
</dbReference>
<evidence type="ECO:0000256" key="5">
    <source>
        <dbReference type="ARBA" id="ARBA00022737"/>
    </source>
</evidence>
<reference evidence="12" key="1">
    <citation type="submission" date="2021-01" db="UniProtKB">
        <authorList>
            <consortium name="EnsemblMetazoa"/>
        </authorList>
    </citation>
    <scope>IDENTIFICATION</scope>
</reference>
<dbReference type="GeneID" id="111244376"/>
<dbReference type="Pfam" id="PF16507">
    <property type="entry name" value="HEAT_PSME4_mid"/>
    <property type="match status" value="1"/>
</dbReference>
<dbReference type="GO" id="GO:0010499">
    <property type="term" value="P:proteasomal ubiquitin-independent protein catabolic process"/>
    <property type="evidence" value="ECO:0007669"/>
    <property type="project" value="TreeGrafter"/>
</dbReference>
<evidence type="ECO:0000259" key="9">
    <source>
        <dbReference type="Pfam" id="PF11919"/>
    </source>
</evidence>
<comment type="similarity">
    <text evidence="3">Belongs to the BLM10 family.</text>
</comment>
<dbReference type="Pfam" id="PF11919">
    <property type="entry name" value="PSME4_C"/>
    <property type="match status" value="1"/>
</dbReference>
<dbReference type="Gene3D" id="1.25.10.10">
    <property type="entry name" value="Leucine-rich Repeat Variant"/>
    <property type="match status" value="1"/>
</dbReference>
<organism evidence="12 13">
    <name type="scientific">Varroa destructor</name>
    <name type="common">Honeybee mite</name>
    <dbReference type="NCBI Taxonomy" id="109461"/>
    <lineage>
        <taxon>Eukaryota</taxon>
        <taxon>Metazoa</taxon>
        <taxon>Ecdysozoa</taxon>
        <taxon>Arthropoda</taxon>
        <taxon>Chelicerata</taxon>
        <taxon>Arachnida</taxon>
        <taxon>Acari</taxon>
        <taxon>Parasitiformes</taxon>
        <taxon>Mesostigmata</taxon>
        <taxon>Gamasina</taxon>
        <taxon>Dermanyssoidea</taxon>
        <taxon>Varroidae</taxon>
        <taxon>Varroa</taxon>
    </lineage>
</organism>
<comment type="subcellular location">
    <subcellularLocation>
        <location evidence="2">Cytoplasm</location>
    </subcellularLocation>
    <subcellularLocation>
        <location evidence="1">Nucleus speckle</location>
    </subcellularLocation>
</comment>
<feature type="domain" description="Proteasome activator Blm10 middle HEAT repeats region" evidence="10">
    <location>
        <begin position="312"/>
        <end position="800"/>
    </location>
</feature>
<dbReference type="PANTHER" id="PTHR32170">
    <property type="entry name" value="PROTEASOME ACTIVATOR COMPLEX SUBUNIT 4"/>
    <property type="match status" value="1"/>
</dbReference>
<keyword evidence="13" id="KW-1185">Reference proteome</keyword>